<keyword evidence="8" id="KW-1185">Reference proteome</keyword>
<dbReference type="Gene3D" id="3.20.20.80">
    <property type="entry name" value="Glycosidases"/>
    <property type="match status" value="2"/>
</dbReference>
<keyword evidence="5" id="KW-0326">Glycosidase</keyword>
<evidence type="ECO:0000256" key="4">
    <source>
        <dbReference type="ARBA" id="ARBA00022801"/>
    </source>
</evidence>
<dbReference type="InterPro" id="IPR017853">
    <property type="entry name" value="GH"/>
</dbReference>
<dbReference type="InterPro" id="IPR031330">
    <property type="entry name" value="Gly_Hdrlase_35_cat"/>
</dbReference>
<comment type="caution">
    <text evidence="7">The sequence shown here is derived from an EMBL/GenBank/DDBJ whole genome shotgun (WGS) entry which is preliminary data.</text>
</comment>
<keyword evidence="4" id="KW-0378">Hydrolase</keyword>
<evidence type="ECO:0000256" key="1">
    <source>
        <dbReference type="ARBA" id="ARBA00001412"/>
    </source>
</evidence>
<feature type="domain" description="Glycoside hydrolase 35 catalytic" evidence="6">
    <location>
        <begin position="13"/>
        <end position="46"/>
    </location>
</feature>
<dbReference type="PRINTS" id="PR00742">
    <property type="entry name" value="GLHYDRLASE35"/>
</dbReference>
<dbReference type="PANTHER" id="PTHR23421">
    <property type="entry name" value="BETA-GALACTOSIDASE RELATED"/>
    <property type="match status" value="1"/>
</dbReference>
<dbReference type="GO" id="GO:0005975">
    <property type="term" value="P:carbohydrate metabolic process"/>
    <property type="evidence" value="ECO:0007669"/>
    <property type="project" value="InterPro"/>
</dbReference>
<protein>
    <recommendedName>
        <fullName evidence="3">beta-galactosidase</fullName>
        <ecNumber evidence="3">3.2.1.23</ecNumber>
    </recommendedName>
</protein>
<dbReference type="EMBL" id="JBEDUW010000001">
    <property type="protein sequence ID" value="KAK9948127.1"/>
    <property type="molecule type" value="Genomic_DNA"/>
</dbReference>
<evidence type="ECO:0000256" key="3">
    <source>
        <dbReference type="ARBA" id="ARBA00012756"/>
    </source>
</evidence>
<accession>A0AAW1YHA2</accession>
<name>A0AAW1YHA2_RUBAR</name>
<evidence type="ECO:0000256" key="2">
    <source>
        <dbReference type="ARBA" id="ARBA00009809"/>
    </source>
</evidence>
<sequence length="279" mass="31533">MALPRVSYDGRAITIDGKRRILNSGSIHYPRSTPQMWTDLIRKSKEVRFIKTVQEEGLYAVLRIGPYVCAEWNYGGLPVWLHNMPNCQIRTANDVFMNEMKNFTTLIVDMMKKEKLFASQGGPIIIAQIENEYGNVESYYGDAGKAYINWCANFAESLDIGVPWIMCQQKDAPPSMISTCNGWYCDSFKPSNPNTPKMWTENGLAGSRIGVVLDPLRTAEDLAYSVARFFQYGGTFQTITCIMVEQTLVEQQLHTLPPLMIMMLLLMSMVILINQNGGI</sequence>
<reference evidence="7 8" key="1">
    <citation type="journal article" date="2023" name="G3 (Bethesda)">
        <title>A chromosome-length genome assembly and annotation of blackberry (Rubus argutus, cv. 'Hillquist').</title>
        <authorList>
            <person name="Bruna T."/>
            <person name="Aryal R."/>
            <person name="Dudchenko O."/>
            <person name="Sargent D.J."/>
            <person name="Mead D."/>
            <person name="Buti M."/>
            <person name="Cavallini A."/>
            <person name="Hytonen T."/>
            <person name="Andres J."/>
            <person name="Pham M."/>
            <person name="Weisz D."/>
            <person name="Mascagni F."/>
            <person name="Usai G."/>
            <person name="Natali L."/>
            <person name="Bassil N."/>
            <person name="Fernandez G.E."/>
            <person name="Lomsadze A."/>
            <person name="Armour M."/>
            <person name="Olukolu B."/>
            <person name="Poorten T."/>
            <person name="Britton C."/>
            <person name="Davik J."/>
            <person name="Ashrafi H."/>
            <person name="Aiden E.L."/>
            <person name="Borodovsky M."/>
            <person name="Worthington M."/>
        </authorList>
    </citation>
    <scope>NUCLEOTIDE SEQUENCE [LARGE SCALE GENOMIC DNA]</scope>
    <source>
        <strain evidence="7">PI 553951</strain>
    </source>
</reference>
<proteinExistence type="inferred from homology"/>
<evidence type="ECO:0000256" key="5">
    <source>
        <dbReference type="ARBA" id="ARBA00023295"/>
    </source>
</evidence>
<dbReference type="PROSITE" id="PS01182">
    <property type="entry name" value="GLYCOSYL_HYDROL_F35"/>
    <property type="match status" value="1"/>
</dbReference>
<evidence type="ECO:0000259" key="6">
    <source>
        <dbReference type="Pfam" id="PF01301"/>
    </source>
</evidence>
<comment type="similarity">
    <text evidence="2">Belongs to the glycosyl hydrolase 35 family.</text>
</comment>
<evidence type="ECO:0000313" key="8">
    <source>
        <dbReference type="Proteomes" id="UP001457282"/>
    </source>
</evidence>
<comment type="catalytic activity">
    <reaction evidence="1">
        <text>Hydrolysis of terminal non-reducing beta-D-galactose residues in beta-D-galactosides.</text>
        <dbReference type="EC" id="3.2.1.23"/>
    </reaction>
</comment>
<evidence type="ECO:0000313" key="7">
    <source>
        <dbReference type="EMBL" id="KAK9948127.1"/>
    </source>
</evidence>
<feature type="domain" description="Glycoside hydrolase 35 catalytic" evidence="6">
    <location>
        <begin position="47"/>
        <end position="234"/>
    </location>
</feature>
<dbReference type="Proteomes" id="UP001457282">
    <property type="component" value="Unassembled WGS sequence"/>
</dbReference>
<organism evidence="7 8">
    <name type="scientific">Rubus argutus</name>
    <name type="common">Southern blackberry</name>
    <dbReference type="NCBI Taxonomy" id="59490"/>
    <lineage>
        <taxon>Eukaryota</taxon>
        <taxon>Viridiplantae</taxon>
        <taxon>Streptophyta</taxon>
        <taxon>Embryophyta</taxon>
        <taxon>Tracheophyta</taxon>
        <taxon>Spermatophyta</taxon>
        <taxon>Magnoliopsida</taxon>
        <taxon>eudicotyledons</taxon>
        <taxon>Gunneridae</taxon>
        <taxon>Pentapetalae</taxon>
        <taxon>rosids</taxon>
        <taxon>fabids</taxon>
        <taxon>Rosales</taxon>
        <taxon>Rosaceae</taxon>
        <taxon>Rosoideae</taxon>
        <taxon>Rosoideae incertae sedis</taxon>
        <taxon>Rubus</taxon>
    </lineage>
</organism>
<dbReference type="InterPro" id="IPR001944">
    <property type="entry name" value="Glycoside_Hdrlase_35"/>
</dbReference>
<gene>
    <name evidence="7" type="ORF">M0R45_003715</name>
</gene>
<dbReference type="InterPro" id="IPR019801">
    <property type="entry name" value="Glyco_hydro_35_CS"/>
</dbReference>
<dbReference type="AlphaFoldDB" id="A0AAW1YHA2"/>
<dbReference type="GO" id="GO:0004565">
    <property type="term" value="F:beta-galactosidase activity"/>
    <property type="evidence" value="ECO:0007669"/>
    <property type="project" value="UniProtKB-EC"/>
</dbReference>
<dbReference type="EC" id="3.2.1.23" evidence="3"/>
<dbReference type="Pfam" id="PF01301">
    <property type="entry name" value="Glyco_hydro_35"/>
    <property type="match status" value="2"/>
</dbReference>
<dbReference type="SUPFAM" id="SSF51445">
    <property type="entry name" value="(Trans)glycosidases"/>
    <property type="match status" value="1"/>
</dbReference>